<gene>
    <name evidence="9" type="ORF">B7463_g10861</name>
</gene>
<feature type="domain" description="DNA2/NAM7 helicase-like C-terminal" evidence="8">
    <location>
        <begin position="919"/>
        <end position="1118"/>
    </location>
</feature>
<dbReference type="InterPro" id="IPR027417">
    <property type="entry name" value="P-loop_NTPase"/>
</dbReference>
<keyword evidence="3" id="KW-0378">Hydrolase</keyword>
<dbReference type="GO" id="GO:0005524">
    <property type="term" value="F:ATP binding"/>
    <property type="evidence" value="ECO:0007669"/>
    <property type="project" value="UniProtKB-KW"/>
</dbReference>
<evidence type="ECO:0000256" key="5">
    <source>
        <dbReference type="ARBA" id="ARBA00022840"/>
    </source>
</evidence>
<evidence type="ECO:0000256" key="4">
    <source>
        <dbReference type="ARBA" id="ARBA00022806"/>
    </source>
</evidence>
<evidence type="ECO:0000259" key="8">
    <source>
        <dbReference type="Pfam" id="PF13087"/>
    </source>
</evidence>
<evidence type="ECO:0000256" key="6">
    <source>
        <dbReference type="SAM" id="MobiDB-lite"/>
    </source>
</evidence>
<dbReference type="AlphaFoldDB" id="A0A3E2GWD8"/>
<dbReference type="InterPro" id="IPR041679">
    <property type="entry name" value="DNA2/NAM7-like_C"/>
</dbReference>
<comment type="caution">
    <text evidence="9">The sequence shown here is derived from an EMBL/GenBank/DDBJ whole genome shotgun (WGS) entry which is preliminary data.</text>
</comment>
<evidence type="ECO:0008006" key="11">
    <source>
        <dbReference type="Google" id="ProtNLM"/>
    </source>
</evidence>
<keyword evidence="4" id="KW-0347">Helicase</keyword>
<evidence type="ECO:0000313" key="10">
    <source>
        <dbReference type="Proteomes" id="UP000258309"/>
    </source>
</evidence>
<accession>A0A3E2GWD8</accession>
<organism evidence="9 10">
    <name type="scientific">Scytalidium lignicola</name>
    <name type="common">Hyphomycete</name>
    <dbReference type="NCBI Taxonomy" id="5539"/>
    <lineage>
        <taxon>Eukaryota</taxon>
        <taxon>Fungi</taxon>
        <taxon>Dikarya</taxon>
        <taxon>Ascomycota</taxon>
        <taxon>Pezizomycotina</taxon>
        <taxon>Leotiomycetes</taxon>
        <taxon>Leotiomycetes incertae sedis</taxon>
        <taxon>Scytalidium</taxon>
    </lineage>
</organism>
<dbReference type="GO" id="GO:0043139">
    <property type="term" value="F:5'-3' DNA helicase activity"/>
    <property type="evidence" value="ECO:0007669"/>
    <property type="project" value="TreeGrafter"/>
</dbReference>
<evidence type="ECO:0000256" key="1">
    <source>
        <dbReference type="ARBA" id="ARBA00007913"/>
    </source>
</evidence>
<evidence type="ECO:0000256" key="2">
    <source>
        <dbReference type="ARBA" id="ARBA00022741"/>
    </source>
</evidence>
<feature type="domain" description="DNA2/NAM7 helicase helicase" evidence="7">
    <location>
        <begin position="626"/>
        <end position="882"/>
    </location>
</feature>
<feature type="non-terminal residue" evidence="9">
    <location>
        <position position="1"/>
    </location>
</feature>
<dbReference type="PANTHER" id="PTHR43788:SF8">
    <property type="entry name" value="DNA-BINDING PROTEIN SMUBP-2"/>
    <property type="match status" value="1"/>
</dbReference>
<keyword evidence="5" id="KW-0067">ATP-binding</keyword>
<dbReference type="Pfam" id="PF13086">
    <property type="entry name" value="AAA_11"/>
    <property type="match status" value="1"/>
</dbReference>
<dbReference type="Pfam" id="PF13087">
    <property type="entry name" value="AAA_12"/>
    <property type="match status" value="1"/>
</dbReference>
<feature type="non-terminal residue" evidence="9">
    <location>
        <position position="1167"/>
    </location>
</feature>
<dbReference type="EMBL" id="NCSJ02000330">
    <property type="protein sequence ID" value="RFU25485.1"/>
    <property type="molecule type" value="Genomic_DNA"/>
</dbReference>
<dbReference type="InterPro" id="IPR050534">
    <property type="entry name" value="Coronavir_polyprotein_1ab"/>
</dbReference>
<dbReference type="InterPro" id="IPR041677">
    <property type="entry name" value="DNA2/NAM7_AAA_11"/>
</dbReference>
<dbReference type="PANTHER" id="PTHR43788">
    <property type="entry name" value="DNA2/NAM7 HELICASE FAMILY MEMBER"/>
    <property type="match status" value="1"/>
</dbReference>
<dbReference type="GO" id="GO:0016787">
    <property type="term" value="F:hydrolase activity"/>
    <property type="evidence" value="ECO:0007669"/>
    <property type="project" value="UniProtKB-KW"/>
</dbReference>
<dbReference type="OrthoDB" id="6513042at2759"/>
<comment type="similarity">
    <text evidence="1">Belongs to the DNA2/NAM7 helicase family.</text>
</comment>
<protein>
    <recommendedName>
        <fullName evidence="11">DNA2/NAM7 helicase-like C-terminal domain-containing protein</fullName>
    </recommendedName>
</protein>
<name>A0A3E2GWD8_SCYLI</name>
<dbReference type="SUPFAM" id="SSF52540">
    <property type="entry name" value="P-loop containing nucleoside triphosphate hydrolases"/>
    <property type="match status" value="1"/>
</dbReference>
<keyword evidence="10" id="KW-1185">Reference proteome</keyword>
<sequence length="1167" mass="131561">MNPYLPAVGAAPEPSWQNINTQASTANGFKDPDTQLSPETLTKVVELCAPTAILCYTNPTTSEELYIGKIGKKEDPKSINWGLLCSPARKDGQTEPYIAIQAKLYRDFDTNQKKPEVEYFHQAGTSATHKIRIKFLPNTFHMRMSKVTPVQRQRLAQKDVTAVGESLPQNLIKIQFKIISEPHIEGYPWPYQGSTHLQNIMQDKVPVAGNMFLKNLVMKPLFEVILVDYASSIRSIRTMGNIFYQSGNIIPYTNFRVANPQSKFATRLDWDMKRFERAIPQCQAQVPNPYQEMFYFNRFGDWGITATQAIVQDIFDVMLDAETIRDKKLNAIFVHVYPDAKTNEKKESEYWVILKHDFNQKFPHTVNLLLALGEEVRLCFDPKPKKGAKEEVQGKKKKLKDNKYWEGYVVRAPFDHPGNLVIKVRRPLNPATPSYIALHKKRIVTMKQSELTTDTSKLLFTPVYLKLVEGQKVAKRKVAAVNRISPPNIKLHKSKSKKFWRHHDSESSEGSFDQEFSDEDYSVDECSDADYDTDADVENDPDIIAIRSTVATLGSGSASDPDRNKWQRIVMQGGQISCQTPSLPIVSFIKGVNEDWQMAVRANLTKRQETRLGNVLHGVPLGLLPIIDMPGGGKSSLLAALAMLCLGSSEKDRLICCTPTHAAANALVTKLEVASIKTLSNFNKGKLEVKRRPLIIRAHNERAEVEAVLYIVKNNGIIPGSDSNPWSSMFWGMGHSFAEWFLKVMNYQGYRLDPVNDSKKLIQLQLDLSRDPAYDDVRKFLGGTTLKELKEKRADEERFPSVPAQIKRTMLQISFVADIVVSTAYGSLDTLVKNFNKNIAKVTIIDEAGAMTQAEGMIAWRDSRPLIIAGDPFQLLPAVMSKHRQKEIMVNGTSKSVFAHTFNQYASLSFLEKIRCTAWPCFILDEQLRICNGGFNLAKELNYNKLKVQYTDLTQLSNNPRYQYVTKIDSFLKELDRNVTPSPAGMLSPVFIHCGGTVCQKTPEMSRYNPGQAKKLFALMEKIGKGLRIQPKDMLVIVPYRAMQSYLRTQLGQLPPSQAPLADVIVATSDSFQGNEAPVTFFVMTVTKESGPGFLTDSRRLNVSSTRHTEMFFVIGDVDTVTSPTAKALQASDMEEGQFLSTATSRNQDLFNFLGWFKKKGRVIRKF</sequence>
<dbReference type="CDD" id="cd18808">
    <property type="entry name" value="SF1_C_Upf1"/>
    <property type="match status" value="1"/>
</dbReference>
<keyword evidence="2" id="KW-0547">Nucleotide-binding</keyword>
<dbReference type="InterPro" id="IPR047187">
    <property type="entry name" value="SF1_C_Upf1"/>
</dbReference>
<feature type="region of interest" description="Disordered" evidence="6">
    <location>
        <begin position="495"/>
        <end position="518"/>
    </location>
</feature>
<proteinExistence type="inferred from homology"/>
<dbReference type="Gene3D" id="3.40.50.300">
    <property type="entry name" value="P-loop containing nucleotide triphosphate hydrolases"/>
    <property type="match status" value="2"/>
</dbReference>
<reference evidence="9 10" key="1">
    <citation type="submission" date="2018-05" db="EMBL/GenBank/DDBJ databases">
        <title>Draft genome sequence of Scytalidium lignicola DSM 105466, a ubiquitous saprotrophic fungus.</title>
        <authorList>
            <person name="Buettner E."/>
            <person name="Gebauer A.M."/>
            <person name="Hofrichter M."/>
            <person name="Liers C."/>
            <person name="Kellner H."/>
        </authorList>
    </citation>
    <scope>NUCLEOTIDE SEQUENCE [LARGE SCALE GENOMIC DNA]</scope>
    <source>
        <strain evidence="9 10">DSM 105466</strain>
    </source>
</reference>
<dbReference type="Proteomes" id="UP000258309">
    <property type="component" value="Unassembled WGS sequence"/>
</dbReference>
<evidence type="ECO:0000256" key="3">
    <source>
        <dbReference type="ARBA" id="ARBA00022801"/>
    </source>
</evidence>
<evidence type="ECO:0000313" key="9">
    <source>
        <dbReference type="EMBL" id="RFU25485.1"/>
    </source>
</evidence>
<evidence type="ECO:0000259" key="7">
    <source>
        <dbReference type="Pfam" id="PF13086"/>
    </source>
</evidence>